<dbReference type="Gene3D" id="3.40.630.30">
    <property type="match status" value="1"/>
</dbReference>
<dbReference type="InterPro" id="IPR000182">
    <property type="entry name" value="GNAT_dom"/>
</dbReference>
<dbReference type="PANTHER" id="PTHR43877:SF2">
    <property type="entry name" value="AMINOALKYLPHOSPHONATE N-ACETYLTRANSFERASE-RELATED"/>
    <property type="match status" value="1"/>
</dbReference>
<dbReference type="PANTHER" id="PTHR43877">
    <property type="entry name" value="AMINOALKYLPHOSPHONATE N-ACETYLTRANSFERASE-RELATED-RELATED"/>
    <property type="match status" value="1"/>
</dbReference>
<keyword evidence="2" id="KW-0012">Acyltransferase</keyword>
<gene>
    <name evidence="4" type="ORF">UHOR_03013</name>
</gene>
<dbReference type="STRING" id="1128400.I2G1Z7"/>
<keyword evidence="1" id="KW-0808">Transferase</keyword>
<organism evidence="4 5">
    <name type="scientific">Ustilago hordei</name>
    <name type="common">Barley covered smut fungus</name>
    <dbReference type="NCBI Taxonomy" id="120017"/>
    <lineage>
        <taxon>Eukaryota</taxon>
        <taxon>Fungi</taxon>
        <taxon>Dikarya</taxon>
        <taxon>Basidiomycota</taxon>
        <taxon>Ustilaginomycotina</taxon>
        <taxon>Ustilaginomycetes</taxon>
        <taxon>Ustilaginales</taxon>
        <taxon>Ustilaginaceae</taxon>
        <taxon>Ustilago</taxon>
    </lineage>
</organism>
<feature type="domain" description="N-acetyltransferase" evidence="3">
    <location>
        <begin position="1"/>
        <end position="142"/>
    </location>
</feature>
<dbReference type="InterPro" id="IPR016181">
    <property type="entry name" value="Acyl_CoA_acyltransferase"/>
</dbReference>
<dbReference type="SUPFAM" id="SSF55729">
    <property type="entry name" value="Acyl-CoA N-acyltransferases (Nat)"/>
    <property type="match status" value="1"/>
</dbReference>
<dbReference type="AlphaFoldDB" id="I2G1Z7"/>
<dbReference type="Proteomes" id="UP000006174">
    <property type="component" value="Unassembled WGS sequence"/>
</dbReference>
<dbReference type="PROSITE" id="PS51186">
    <property type="entry name" value="GNAT"/>
    <property type="match status" value="1"/>
</dbReference>
<evidence type="ECO:0000259" key="3">
    <source>
        <dbReference type="PROSITE" id="PS51186"/>
    </source>
</evidence>
<evidence type="ECO:0000313" key="5">
    <source>
        <dbReference type="Proteomes" id="UP000006174"/>
    </source>
</evidence>
<sequence>MADGERLTRRQQQRIDIAVLYERVDSEPGAPPTADDITSFCVAYQGGKPVGCGGLRKLDNTSAELKRMVVTKKTRYNGAAQAVLEFLEQKSLSLGLTRLLLETGDKLMEAQRFYSRNGYKIVPNFGYYAGGDTSVCMEKRLSDTEMVAKETI</sequence>
<reference evidence="4 5" key="1">
    <citation type="journal article" date="2012" name="Plant Cell">
        <title>Genome comparison of barley and maize smut fungi reveals targeted loss of RNA silencing components and species-specific presence of transposable elements.</title>
        <authorList>
            <person name="Laurie J.D."/>
            <person name="Ali S."/>
            <person name="Linning R."/>
            <person name="Mannhaupt G."/>
            <person name="Wong P."/>
            <person name="Gueldener U."/>
            <person name="Muensterkoetter M."/>
            <person name="Moore R."/>
            <person name="Kahmann R."/>
            <person name="Bakkeren G."/>
            <person name="Schirawski J."/>
        </authorList>
    </citation>
    <scope>NUCLEOTIDE SEQUENCE [LARGE SCALE GENOMIC DNA]</scope>
    <source>
        <strain evidence="5">Uh4875-4</strain>
    </source>
</reference>
<keyword evidence="5" id="KW-1185">Reference proteome</keyword>
<dbReference type="EMBL" id="CAGI01000180">
    <property type="protein sequence ID" value="CCF53190.1"/>
    <property type="molecule type" value="Genomic_DNA"/>
</dbReference>
<name>I2G1Z7_USTHO</name>
<dbReference type="InterPro" id="IPR050832">
    <property type="entry name" value="Bact_Acetyltransf"/>
</dbReference>
<accession>I2G1Z7</accession>
<proteinExistence type="predicted"/>
<comment type="caution">
    <text evidence="4">The sequence shown here is derived from an EMBL/GenBank/DDBJ whole genome shotgun (WGS) entry which is preliminary data.</text>
</comment>
<dbReference type="GO" id="GO:0016747">
    <property type="term" value="F:acyltransferase activity, transferring groups other than amino-acyl groups"/>
    <property type="evidence" value="ECO:0007669"/>
    <property type="project" value="InterPro"/>
</dbReference>
<dbReference type="OMA" id="TEVVGWD"/>
<protein>
    <recommendedName>
        <fullName evidence="3">N-acetyltransferase domain-containing protein</fullName>
    </recommendedName>
</protein>
<dbReference type="eggNOG" id="ENOG502SSMM">
    <property type="taxonomic scope" value="Eukaryota"/>
</dbReference>
<dbReference type="OrthoDB" id="41532at2759"/>
<dbReference type="HOGENOM" id="CLU_013985_11_8_1"/>
<evidence type="ECO:0000313" key="4">
    <source>
        <dbReference type="EMBL" id="CCF53190.1"/>
    </source>
</evidence>
<evidence type="ECO:0000256" key="1">
    <source>
        <dbReference type="ARBA" id="ARBA00022679"/>
    </source>
</evidence>
<dbReference type="Pfam" id="PF13508">
    <property type="entry name" value="Acetyltransf_7"/>
    <property type="match status" value="1"/>
</dbReference>
<evidence type="ECO:0000256" key="2">
    <source>
        <dbReference type="ARBA" id="ARBA00023315"/>
    </source>
</evidence>